<feature type="compositionally biased region" description="Basic residues" evidence="2">
    <location>
        <begin position="488"/>
        <end position="499"/>
    </location>
</feature>
<accession>A0A2U3LCX8</accession>
<reference evidence="6" key="1">
    <citation type="submission" date="2018-02" db="EMBL/GenBank/DDBJ databases">
        <authorList>
            <person name="Hausmann B."/>
        </authorList>
    </citation>
    <scope>NUCLEOTIDE SEQUENCE [LARGE SCALE GENOMIC DNA]</scope>
    <source>
        <strain evidence="6">Peat soil MAG SbA1</strain>
    </source>
</reference>
<gene>
    <name evidence="5" type="ORF">SBA1_940045</name>
</gene>
<comment type="similarity">
    <text evidence="1">Belongs to the PrpD family.</text>
</comment>
<dbReference type="PANTHER" id="PTHR16943">
    <property type="entry name" value="2-METHYLCITRATE DEHYDRATASE-RELATED"/>
    <property type="match status" value="1"/>
</dbReference>
<evidence type="ECO:0000259" key="3">
    <source>
        <dbReference type="Pfam" id="PF03972"/>
    </source>
</evidence>
<dbReference type="InterPro" id="IPR045337">
    <property type="entry name" value="MmgE_PrpD_C"/>
</dbReference>
<dbReference type="InterPro" id="IPR042183">
    <property type="entry name" value="MmgE/PrpD_sf_1"/>
</dbReference>
<evidence type="ECO:0000256" key="2">
    <source>
        <dbReference type="SAM" id="MobiDB-lite"/>
    </source>
</evidence>
<dbReference type="Proteomes" id="UP000238701">
    <property type="component" value="Unassembled WGS sequence"/>
</dbReference>
<dbReference type="Gene3D" id="1.10.4100.10">
    <property type="entry name" value="2-methylcitrate dehydratase PrpD"/>
    <property type="match status" value="1"/>
</dbReference>
<dbReference type="InterPro" id="IPR042188">
    <property type="entry name" value="MmgE/PrpD_sf_2"/>
</dbReference>
<dbReference type="AlphaFoldDB" id="A0A2U3LCX8"/>
<proteinExistence type="inferred from homology"/>
<feature type="region of interest" description="Disordered" evidence="2">
    <location>
        <begin position="472"/>
        <end position="499"/>
    </location>
</feature>
<dbReference type="SUPFAM" id="SSF103378">
    <property type="entry name" value="2-methylcitrate dehydratase PrpD"/>
    <property type="match status" value="1"/>
</dbReference>
<evidence type="ECO:0000313" key="5">
    <source>
        <dbReference type="EMBL" id="SPF49767.1"/>
    </source>
</evidence>
<dbReference type="InterPro" id="IPR045336">
    <property type="entry name" value="MmgE_PrpD_N"/>
</dbReference>
<dbReference type="Pfam" id="PF03972">
    <property type="entry name" value="MmgE_PrpD_N"/>
    <property type="match status" value="1"/>
</dbReference>
<dbReference type="EMBL" id="OMOD01000193">
    <property type="protein sequence ID" value="SPF49767.1"/>
    <property type="molecule type" value="Genomic_DNA"/>
</dbReference>
<evidence type="ECO:0000256" key="1">
    <source>
        <dbReference type="ARBA" id="ARBA00006174"/>
    </source>
</evidence>
<evidence type="ECO:0000313" key="6">
    <source>
        <dbReference type="Proteomes" id="UP000238701"/>
    </source>
</evidence>
<feature type="domain" description="MmgE/PrpD N-terminal" evidence="3">
    <location>
        <begin position="16"/>
        <end position="255"/>
    </location>
</feature>
<evidence type="ECO:0000259" key="4">
    <source>
        <dbReference type="Pfam" id="PF19305"/>
    </source>
</evidence>
<dbReference type="PANTHER" id="PTHR16943:SF8">
    <property type="entry name" value="2-METHYLCITRATE DEHYDRATASE"/>
    <property type="match status" value="1"/>
</dbReference>
<name>A0A2U3LCX8_9BACT</name>
<dbReference type="Gene3D" id="3.30.1330.120">
    <property type="entry name" value="2-methylcitrate dehydratase PrpD"/>
    <property type="match status" value="1"/>
</dbReference>
<dbReference type="InterPro" id="IPR036148">
    <property type="entry name" value="MmgE/PrpD_sf"/>
</dbReference>
<protein>
    <submittedName>
        <fullName evidence="5">MmgE/PrpD</fullName>
    </submittedName>
</protein>
<organism evidence="5 6">
    <name type="scientific">Candidatus Sulfotelmatobacter kueseliae</name>
    <dbReference type="NCBI Taxonomy" id="2042962"/>
    <lineage>
        <taxon>Bacteria</taxon>
        <taxon>Pseudomonadati</taxon>
        <taxon>Acidobacteriota</taxon>
        <taxon>Terriglobia</taxon>
        <taxon>Terriglobales</taxon>
        <taxon>Candidatus Korobacteraceae</taxon>
        <taxon>Candidatus Sulfotelmatobacter</taxon>
    </lineage>
</organism>
<dbReference type="GO" id="GO:0016829">
    <property type="term" value="F:lyase activity"/>
    <property type="evidence" value="ECO:0007669"/>
    <property type="project" value="InterPro"/>
</dbReference>
<sequence>MSATKSIASKETITAQMSRWAAGLQYQDLSPDAVYQAKRFLLDSFGCALGGYQQHDVKIALAVLDEVAGPGAATVIGTGQRMDPVSASLANALMIRCMDYNDIYWKQDPSHPSDIFPAAIACCERTGSDGKELIVGLVLGHEFEMRLCEAAFPGIRERGWHHATLTAFVSPIVAGRALHLPWEQIQHAIGISASRHCTLGAVTAGKLTMMKNTVDPMATQSGVFAALLAENGYSGPEHVIDGKEGLTHVFGPEWKLNLLTDGLGESWRITQCGMKAFPTEALTHTPISAVLDLVKANDLHPDRVAKIQIRSLARAADILSDPSKYDPQTKETADHSLPYVIAAALVDRQVTPVQFTMEKIMDAKIREQLKKVEVVADPEIEKVFPALQRVIVHINTTDGRCFSKQLDYPKGDPRNPLTDQEVEEKFAALAEGVLSKTAQGRVKEAVWNLDRVGSVNELMALMEADVRKARFGKAKAGRTQGRTGPRAKGQKKNRKTMLS</sequence>
<dbReference type="InterPro" id="IPR005656">
    <property type="entry name" value="MmgE_PrpD"/>
</dbReference>
<feature type="domain" description="MmgE/PrpD C-terminal" evidence="4">
    <location>
        <begin position="277"/>
        <end position="450"/>
    </location>
</feature>
<dbReference type="Pfam" id="PF19305">
    <property type="entry name" value="MmgE_PrpD_C"/>
    <property type="match status" value="1"/>
</dbReference>